<keyword evidence="1" id="KW-1133">Transmembrane helix</keyword>
<feature type="transmembrane region" description="Helical" evidence="1">
    <location>
        <begin position="81"/>
        <end position="102"/>
    </location>
</feature>
<sequence>MEFLAVFAAALASYVLGSIWYMTLAKPWMAASGVPTTEDGKPANANNPMLYIGAFVCALIVSGMMRHVFALSGFDNIGEGLIAGLGIGLFLATPWIITNYSFASRPRALMVIDGGYATLGCTAMGAVHMLF</sequence>
<gene>
    <name evidence="2" type="ORF">SHM7688_00869</name>
</gene>
<evidence type="ECO:0000256" key="1">
    <source>
        <dbReference type="SAM" id="Phobius"/>
    </source>
</evidence>
<reference evidence="2 3" key="1">
    <citation type="submission" date="2015-09" db="EMBL/GenBank/DDBJ databases">
        <authorList>
            <consortium name="Swine Surveillance"/>
        </authorList>
    </citation>
    <scope>NUCLEOTIDE SEQUENCE [LARGE SCALE GENOMIC DNA]</scope>
    <source>
        <strain evidence="2 3">CECT 7688</strain>
    </source>
</reference>
<protein>
    <recommendedName>
        <fullName evidence="4">DUF1761 domain-containing protein</fullName>
    </recommendedName>
</protein>
<keyword evidence="3" id="KW-1185">Reference proteome</keyword>
<evidence type="ECO:0000313" key="2">
    <source>
        <dbReference type="EMBL" id="CUH51432.1"/>
    </source>
</evidence>
<dbReference type="OrthoDB" id="344736at2"/>
<feature type="transmembrane region" description="Helical" evidence="1">
    <location>
        <begin position="108"/>
        <end position="130"/>
    </location>
</feature>
<organism evidence="2 3">
    <name type="scientific">Shimia marina</name>
    <dbReference type="NCBI Taxonomy" id="321267"/>
    <lineage>
        <taxon>Bacteria</taxon>
        <taxon>Pseudomonadati</taxon>
        <taxon>Pseudomonadota</taxon>
        <taxon>Alphaproteobacteria</taxon>
        <taxon>Rhodobacterales</taxon>
        <taxon>Roseobacteraceae</taxon>
    </lineage>
</organism>
<feature type="transmembrane region" description="Helical" evidence="1">
    <location>
        <begin position="49"/>
        <end position="69"/>
    </location>
</feature>
<evidence type="ECO:0000313" key="3">
    <source>
        <dbReference type="Proteomes" id="UP000054823"/>
    </source>
</evidence>
<keyword evidence="1" id="KW-0812">Transmembrane</keyword>
<accession>A0A0P1EN07</accession>
<dbReference type="InterPro" id="IPR013879">
    <property type="entry name" value="DUF1761"/>
</dbReference>
<proteinExistence type="predicted"/>
<dbReference type="Pfam" id="PF08570">
    <property type="entry name" value="DUF1761"/>
    <property type="match status" value="1"/>
</dbReference>
<evidence type="ECO:0008006" key="4">
    <source>
        <dbReference type="Google" id="ProtNLM"/>
    </source>
</evidence>
<keyword evidence="1" id="KW-0472">Membrane</keyword>
<dbReference type="AlphaFoldDB" id="A0A0P1EN07"/>
<dbReference type="RefSeq" id="WP_058238738.1">
    <property type="nucleotide sequence ID" value="NZ_CYPW01000006.1"/>
</dbReference>
<dbReference type="EMBL" id="CYPW01000006">
    <property type="protein sequence ID" value="CUH51432.1"/>
    <property type="molecule type" value="Genomic_DNA"/>
</dbReference>
<dbReference type="Proteomes" id="UP000054823">
    <property type="component" value="Unassembled WGS sequence"/>
</dbReference>
<dbReference type="STRING" id="321267.SHM7688_00869"/>
<name>A0A0P1EN07_9RHOB</name>